<sequence>MKKLNSFLLFGSILLLGLSAKAQLTQTVEFPITSGNDDVEQGLFTGEMYRTSSDIEVTKDGSFEQLIGLRFAGIDIPAIATINNAYIQVVVDESNTTGDVNAAIVLENTGDAASYGSGAYNVLNRDYYYGDTVIWNFGPFAQVNDAGEDQQSPDLAVLITEAISHDNWTAGNAIAFALVDPLYIEVPGYAGNGDNKRVFKTYDNDPTVAARLVIDYTLPEMYFPGSFPVAAGSSWLYNDNGVDLAGESWTAIDYPAGDDWDYGDAKLGYGEADVVTELSFGDDAENKYPTYYLRHIFEVENSASIDSLVFDVLRDDGAIVYVNGVEAFRMNMPEGEVSYNTFASETVNGSDESAYFTINTANLLQDGTNVIAVELHQASASSSDLGFNIAVNFLEVPYTAAQYPLPAGSGWNYLDNGSDLGSEDWTNISFDDYLWNQGNGPLGYGDDVETVVSFGPDADNKYITTYFRRSINVDMTSVVDSVVIGLRRDDGAIIYINGVEVVRDNMPEGEIDYLTFSSTTVSGNAEDTYFYHILSSDIFVDGENQIAVELHNRDGQSSDLGFDMYIQNLPEVNPPADCTTDHIGCFTSIDPTAQTPNLILPEGHRFQMILKQGTPHTIGEGNIGGNHDFTGYIGLDGSSTIGHLSVNHETSPGGVTIADLHYNEETLLWEVDSTQAVDFYNDDLVSTIRNCSGGLTPWGTIITAEENTSGGDSNEDGYQDIGWLVEIDPITAEVLDYENDGVQDKLWAMGRMNHENVVVADDMIRAFYGEDGGTQCVYKFVADEPGNLSAGTVYVLSLNQELVSGDPSGTAGLWIQVPNDTPEERNNIRNTAAALGGTNFNGVEDCEISPIDGKIYFTSKGNGRTYRFTDGDNGVTGFETFVGGRAYDIETANGIVSENWGGGNDNLTFDNQGNLWVQQDGGLNYIWVVRPDHSQIYPNVELFASVPNGSEPTGLTFSPDNKFGFFSVQHPSGSNTPQIDATGNEVSFNASATVIFALSSFLGAEDLCLAYGGSIAFGDGEDQTVVLVNDEVESNVTVQFDIMPTDDVAGTWVVTDTEGNILGLPATIADVEAINFDDAGAGSCLIWFLSFDAESSNVADLAAAFANGENVNANELSGCFDLSESITVIRESASVIDCDNYAIYLADVDHDSISTIYEVTLDAVETSASLEAIQTVDYEVHIAFNENDKLLYLVRSQGGSYRTLNVMSGNGELSEEVALSTPLTKVTAAVFTEDGSLLIGDTDSGIITSVNVATGERSPYATANVSGGDISFGLDGTLYLASRSFGGKLYQINANGINTVLGSVSYKVMGMATMSNGNLLVASRDAGSLVAYGTDGIATGLEFNLSLDGAPFSIYNGDLGAGCTDLEERFNSVADEVSHLVGAEDEEVSFIEITDSQDVITAFPNPTEGELKIIFKTASTVFTTVQVVDMNGRVVETLFNQLSEKDVENRVDFNGLNLPNGVYIYRMVTENETIIDKFVIAR</sequence>
<evidence type="ECO:0000256" key="1">
    <source>
        <dbReference type="ARBA" id="ARBA00022729"/>
    </source>
</evidence>
<comment type="caution">
    <text evidence="4">The sequence shown here is derived from an EMBL/GenBank/DDBJ whole genome shotgun (WGS) entry which is preliminary data.</text>
</comment>
<dbReference type="SUPFAM" id="SSF63825">
    <property type="entry name" value="YWTD domain"/>
    <property type="match status" value="1"/>
</dbReference>
<reference evidence="4 5" key="1">
    <citation type="submission" date="2020-02" db="EMBL/GenBank/DDBJ databases">
        <title>Out from the shadows clarifying the taxonomy of the family Cryomorphaceae and related taxa by utilizing the GTDB taxonomic framework.</title>
        <authorList>
            <person name="Bowman J.P."/>
        </authorList>
    </citation>
    <scope>NUCLEOTIDE SEQUENCE [LARGE SCALE GENOMIC DNA]</scope>
    <source>
        <strain evidence="4 5">QSSC 1-22</strain>
    </source>
</reference>
<evidence type="ECO:0000313" key="5">
    <source>
        <dbReference type="Proteomes" id="UP000486602"/>
    </source>
</evidence>
<dbReference type="InterPro" id="IPR026444">
    <property type="entry name" value="Secre_tail"/>
</dbReference>
<proteinExistence type="predicted"/>
<dbReference type="Proteomes" id="UP000486602">
    <property type="component" value="Unassembled WGS sequence"/>
</dbReference>
<dbReference type="PANTHER" id="PTHR35399:SF2">
    <property type="entry name" value="DUF839 DOMAIN-CONTAINING PROTEIN"/>
    <property type="match status" value="1"/>
</dbReference>
<dbReference type="EMBL" id="JAAGVY010000021">
    <property type="protein sequence ID" value="NEN24167.1"/>
    <property type="molecule type" value="Genomic_DNA"/>
</dbReference>
<keyword evidence="1 2" id="KW-0732">Signal</keyword>
<dbReference type="InterPro" id="IPR008557">
    <property type="entry name" value="PhoX"/>
</dbReference>
<dbReference type="Pfam" id="PF05787">
    <property type="entry name" value="PhoX"/>
    <property type="match status" value="1"/>
</dbReference>
<organism evidence="4 5">
    <name type="scientific">Cryomorpha ignava</name>
    <dbReference type="NCBI Taxonomy" id="101383"/>
    <lineage>
        <taxon>Bacteria</taxon>
        <taxon>Pseudomonadati</taxon>
        <taxon>Bacteroidota</taxon>
        <taxon>Flavobacteriia</taxon>
        <taxon>Flavobacteriales</taxon>
        <taxon>Cryomorphaceae</taxon>
        <taxon>Cryomorpha</taxon>
    </lineage>
</organism>
<feature type="domain" description="Secretion system C-terminal sorting" evidence="3">
    <location>
        <begin position="1403"/>
        <end position="1480"/>
    </location>
</feature>
<dbReference type="RefSeq" id="WP_163285562.1">
    <property type="nucleotide sequence ID" value="NZ_JAAGVY010000021.1"/>
</dbReference>
<gene>
    <name evidence="4" type="ORF">G3O08_11705</name>
</gene>
<dbReference type="Pfam" id="PF18962">
    <property type="entry name" value="Por_Secre_tail"/>
    <property type="match status" value="1"/>
</dbReference>
<name>A0A7K3WR66_9FLAO</name>
<accession>A0A7K3WR66</accession>
<keyword evidence="5" id="KW-1185">Reference proteome</keyword>
<protein>
    <submittedName>
        <fullName evidence="4">DUF839 domain-containing protein</fullName>
    </submittedName>
</protein>
<evidence type="ECO:0000256" key="2">
    <source>
        <dbReference type="SAM" id="SignalP"/>
    </source>
</evidence>
<dbReference type="NCBIfam" id="TIGR04183">
    <property type="entry name" value="Por_Secre_tail"/>
    <property type="match status" value="1"/>
</dbReference>
<dbReference type="SUPFAM" id="SSF101898">
    <property type="entry name" value="NHL repeat"/>
    <property type="match status" value="1"/>
</dbReference>
<evidence type="ECO:0000259" key="3">
    <source>
        <dbReference type="Pfam" id="PF18962"/>
    </source>
</evidence>
<dbReference type="PANTHER" id="PTHR35399">
    <property type="entry name" value="SLR8030 PROTEIN"/>
    <property type="match status" value="1"/>
</dbReference>
<feature type="signal peptide" evidence="2">
    <location>
        <begin position="1"/>
        <end position="22"/>
    </location>
</feature>
<feature type="chain" id="PRO_5029811792" evidence="2">
    <location>
        <begin position="23"/>
        <end position="1482"/>
    </location>
</feature>
<evidence type="ECO:0000313" key="4">
    <source>
        <dbReference type="EMBL" id="NEN24167.1"/>
    </source>
</evidence>
<dbReference type="Gene3D" id="2.60.120.260">
    <property type="entry name" value="Galactose-binding domain-like"/>
    <property type="match status" value="2"/>
</dbReference>